<dbReference type="RefSeq" id="WP_171643840.1">
    <property type="nucleotide sequence ID" value="NZ_WHOA01000095.1"/>
</dbReference>
<protein>
    <recommendedName>
        <fullName evidence="3">RiboL-PSP-HEPN domain-containing protein</fullName>
    </recommendedName>
</protein>
<evidence type="ECO:0000313" key="2">
    <source>
        <dbReference type="Proteomes" id="UP000616779"/>
    </source>
</evidence>
<gene>
    <name evidence="1" type="ORF">GC098_14135</name>
</gene>
<sequence>MTAFIYLPGYMRESLKNAITFYVNTYTGRIASVFDNVEEEANEKAEEYFEESGRYFDPDRHDPADIAEEAMERGLEYWQGVTLFQYNLKMMSIATLYQFWEQQIRKLAFEELTRHHRLQNRKGKIIDFPSFCTKFADIEAMLKQCGVDVSTLASWDKINELRHLQNVIKHGDGPSAKELAAIRPDFFAATSHTRLMDLYLTTLNEKVLAVDDNEIVNYRDAIHLFWDELPERMYLKP</sequence>
<proteinExistence type="predicted"/>
<reference evidence="1 2" key="1">
    <citation type="submission" date="2019-10" db="EMBL/GenBank/DDBJ databases">
        <title>Description of Paenibacillus terrestris sp. nov.</title>
        <authorList>
            <person name="Carlier A."/>
            <person name="Qi S."/>
        </authorList>
    </citation>
    <scope>NUCLEOTIDE SEQUENCE [LARGE SCALE GENOMIC DNA]</scope>
    <source>
        <strain evidence="1 2">LMG 31458</strain>
    </source>
</reference>
<evidence type="ECO:0008006" key="3">
    <source>
        <dbReference type="Google" id="ProtNLM"/>
    </source>
</evidence>
<accession>A0ABX1XVH4</accession>
<keyword evidence="2" id="KW-1185">Reference proteome</keyword>
<organism evidence="1 2">
    <name type="scientific">Paenibacillus phytorum</name>
    <dbReference type="NCBI Taxonomy" id="2654977"/>
    <lineage>
        <taxon>Bacteria</taxon>
        <taxon>Bacillati</taxon>
        <taxon>Bacillota</taxon>
        <taxon>Bacilli</taxon>
        <taxon>Bacillales</taxon>
        <taxon>Paenibacillaceae</taxon>
        <taxon>Paenibacillus</taxon>
    </lineage>
</organism>
<dbReference type="EMBL" id="WHOA01000095">
    <property type="protein sequence ID" value="NOU72552.1"/>
    <property type="molecule type" value="Genomic_DNA"/>
</dbReference>
<comment type="caution">
    <text evidence="1">The sequence shown here is derived from an EMBL/GenBank/DDBJ whole genome shotgun (WGS) entry which is preliminary data.</text>
</comment>
<evidence type="ECO:0000313" key="1">
    <source>
        <dbReference type="EMBL" id="NOU72552.1"/>
    </source>
</evidence>
<dbReference type="Proteomes" id="UP000616779">
    <property type="component" value="Unassembled WGS sequence"/>
</dbReference>
<name>A0ABX1XVH4_9BACL</name>